<dbReference type="InterPro" id="IPR000160">
    <property type="entry name" value="GGDEF_dom"/>
</dbReference>
<dbReference type="PROSITE" id="PS50883">
    <property type="entry name" value="EAL"/>
    <property type="match status" value="1"/>
</dbReference>
<dbReference type="InterPro" id="IPR000014">
    <property type="entry name" value="PAS"/>
</dbReference>
<dbReference type="InterPro" id="IPR013767">
    <property type="entry name" value="PAS_fold"/>
</dbReference>
<gene>
    <name evidence="6" type="ORF">ACFSUL_01620</name>
</gene>
<dbReference type="SUPFAM" id="SSF141868">
    <property type="entry name" value="EAL domain-like"/>
    <property type="match status" value="1"/>
</dbReference>
<evidence type="ECO:0000259" key="5">
    <source>
        <dbReference type="PROSITE" id="PS50887"/>
    </source>
</evidence>
<evidence type="ECO:0000313" key="6">
    <source>
        <dbReference type="EMBL" id="MFD2679441.1"/>
    </source>
</evidence>
<keyword evidence="1" id="KW-1133">Transmembrane helix</keyword>
<dbReference type="SUPFAM" id="SSF55785">
    <property type="entry name" value="PYP-like sensor domain (PAS domain)"/>
    <property type="match status" value="1"/>
</dbReference>
<evidence type="ECO:0000313" key="7">
    <source>
        <dbReference type="Proteomes" id="UP001597506"/>
    </source>
</evidence>
<evidence type="ECO:0000259" key="3">
    <source>
        <dbReference type="PROSITE" id="PS50113"/>
    </source>
</evidence>
<dbReference type="SMART" id="SM00052">
    <property type="entry name" value="EAL"/>
    <property type="match status" value="1"/>
</dbReference>
<accession>A0ABW5RMU7</accession>
<dbReference type="RefSeq" id="WP_377932078.1">
    <property type="nucleotide sequence ID" value="NZ_JBHUMF010000002.1"/>
</dbReference>
<dbReference type="InterPro" id="IPR029787">
    <property type="entry name" value="Nucleotide_cyclase"/>
</dbReference>
<dbReference type="CDD" id="cd01949">
    <property type="entry name" value="GGDEF"/>
    <property type="match status" value="1"/>
</dbReference>
<organism evidence="6 7">
    <name type="scientific">Bacillus seohaeanensis</name>
    <dbReference type="NCBI Taxonomy" id="284580"/>
    <lineage>
        <taxon>Bacteria</taxon>
        <taxon>Bacillati</taxon>
        <taxon>Bacillota</taxon>
        <taxon>Bacilli</taxon>
        <taxon>Bacillales</taxon>
        <taxon>Bacillaceae</taxon>
        <taxon>Bacillus</taxon>
    </lineage>
</organism>
<keyword evidence="1" id="KW-0472">Membrane</keyword>
<dbReference type="PANTHER" id="PTHR44757">
    <property type="entry name" value="DIGUANYLATE CYCLASE DGCP"/>
    <property type="match status" value="1"/>
</dbReference>
<dbReference type="SMART" id="SM00086">
    <property type="entry name" value="PAC"/>
    <property type="match status" value="1"/>
</dbReference>
<name>A0ABW5RMU7_9BACI</name>
<reference evidence="7" key="1">
    <citation type="journal article" date="2019" name="Int. J. Syst. Evol. Microbiol.">
        <title>The Global Catalogue of Microorganisms (GCM) 10K type strain sequencing project: providing services to taxonomists for standard genome sequencing and annotation.</title>
        <authorList>
            <consortium name="The Broad Institute Genomics Platform"/>
            <consortium name="The Broad Institute Genome Sequencing Center for Infectious Disease"/>
            <person name="Wu L."/>
            <person name="Ma J."/>
        </authorList>
    </citation>
    <scope>NUCLEOTIDE SEQUENCE [LARGE SCALE GENOMIC DNA]</scope>
    <source>
        <strain evidence="7">KCTC 3913</strain>
    </source>
</reference>
<evidence type="ECO:0000259" key="2">
    <source>
        <dbReference type="PROSITE" id="PS50112"/>
    </source>
</evidence>
<dbReference type="EMBL" id="JBHUMF010000002">
    <property type="protein sequence ID" value="MFD2679441.1"/>
    <property type="molecule type" value="Genomic_DNA"/>
</dbReference>
<dbReference type="InterPro" id="IPR035919">
    <property type="entry name" value="EAL_sf"/>
</dbReference>
<dbReference type="SUPFAM" id="SSF55073">
    <property type="entry name" value="Nucleotide cyclase"/>
    <property type="match status" value="1"/>
</dbReference>
<dbReference type="Pfam" id="PF00990">
    <property type="entry name" value="GGDEF"/>
    <property type="match status" value="1"/>
</dbReference>
<feature type="domain" description="PAC" evidence="3">
    <location>
        <begin position="121"/>
        <end position="171"/>
    </location>
</feature>
<keyword evidence="7" id="KW-1185">Reference proteome</keyword>
<dbReference type="SMART" id="SM00091">
    <property type="entry name" value="PAS"/>
    <property type="match status" value="1"/>
</dbReference>
<sequence length="605" mass="69453">MQVDMKTIIVFSIFLIVILFSVYFYFYLKFNQKYKRMDEELRESKEQFRSVIGSANDAIILADSNAKILSWNNGAKSIFGHYEKEVLGKNLHIIIPEQYREAHDRGIKRFLTTNTSKVIGSTVELLGLKKDGTEIPIELSLSTWTVNGEIFFSGIIRDITERKQSEEKINHQAYHDELTNLPNRRRFNQIMEKEVTQAKTNGEKLVVMLLDLDRFKTINDTLGHSIGDLLLKKIAERLHNCIEKKDLVARMGGDEFTLLMPRVRHIHEASTMAEKIMKVLEEPVIIDKHEIFVSTSIGIVQYPTDGQEVETLMKKADIAMYRAKEKGKSTYKFYHSSVDAQETDKIELEKDLRNAIEEDQFAIYYQPKIDIETREIIGMEALVRWIHPTKGLISPGCFIPLTEETGLIIPLGEKILRMVCQQLKTWEASGLQLYKVAVNVSTRQFHNENFVESVATILEETKLNPSYLELEVTESTTMNNVNRAEYILNQLVDLGVSIAIDDFGIEYSSLNYLKKYPIHTLKIDQSFIRGLTTDSHNPAIVSAIISLAKHMNLNIVAEGVEDEQQFGFLKEQKCNQAQGYLFNKPLPAKEFEELLKKKKVVVHPH</sequence>
<dbReference type="PROSITE" id="PS50113">
    <property type="entry name" value="PAC"/>
    <property type="match status" value="1"/>
</dbReference>
<dbReference type="SMART" id="SM00267">
    <property type="entry name" value="GGDEF"/>
    <property type="match status" value="1"/>
</dbReference>
<dbReference type="Proteomes" id="UP001597506">
    <property type="component" value="Unassembled WGS sequence"/>
</dbReference>
<feature type="domain" description="EAL" evidence="4">
    <location>
        <begin position="345"/>
        <end position="599"/>
    </location>
</feature>
<dbReference type="InterPro" id="IPR000700">
    <property type="entry name" value="PAS-assoc_C"/>
</dbReference>
<dbReference type="InterPro" id="IPR052155">
    <property type="entry name" value="Biofilm_reg_signaling"/>
</dbReference>
<dbReference type="CDD" id="cd01948">
    <property type="entry name" value="EAL"/>
    <property type="match status" value="1"/>
</dbReference>
<protein>
    <submittedName>
        <fullName evidence="6">Bifunctional diguanylate cyclase/phosphodiesterase</fullName>
    </submittedName>
</protein>
<keyword evidence="1" id="KW-0812">Transmembrane</keyword>
<dbReference type="Gene3D" id="3.30.70.270">
    <property type="match status" value="1"/>
</dbReference>
<dbReference type="Gene3D" id="3.20.20.450">
    <property type="entry name" value="EAL domain"/>
    <property type="match status" value="1"/>
</dbReference>
<dbReference type="Gene3D" id="3.30.450.20">
    <property type="entry name" value="PAS domain"/>
    <property type="match status" value="1"/>
</dbReference>
<dbReference type="Pfam" id="PF00989">
    <property type="entry name" value="PAS"/>
    <property type="match status" value="1"/>
</dbReference>
<dbReference type="CDD" id="cd00130">
    <property type="entry name" value="PAS"/>
    <property type="match status" value="1"/>
</dbReference>
<dbReference type="InterPro" id="IPR001633">
    <property type="entry name" value="EAL_dom"/>
</dbReference>
<dbReference type="PROSITE" id="PS50887">
    <property type="entry name" value="GGDEF"/>
    <property type="match status" value="1"/>
</dbReference>
<dbReference type="Pfam" id="PF00563">
    <property type="entry name" value="EAL"/>
    <property type="match status" value="1"/>
</dbReference>
<dbReference type="InterPro" id="IPR035965">
    <property type="entry name" value="PAS-like_dom_sf"/>
</dbReference>
<dbReference type="PANTHER" id="PTHR44757:SF2">
    <property type="entry name" value="BIOFILM ARCHITECTURE MAINTENANCE PROTEIN MBAA"/>
    <property type="match status" value="1"/>
</dbReference>
<dbReference type="NCBIfam" id="TIGR00229">
    <property type="entry name" value="sensory_box"/>
    <property type="match status" value="1"/>
</dbReference>
<dbReference type="PROSITE" id="PS50112">
    <property type="entry name" value="PAS"/>
    <property type="match status" value="1"/>
</dbReference>
<dbReference type="InterPro" id="IPR043128">
    <property type="entry name" value="Rev_trsase/Diguanyl_cyclase"/>
</dbReference>
<proteinExistence type="predicted"/>
<comment type="caution">
    <text evidence="6">The sequence shown here is derived from an EMBL/GenBank/DDBJ whole genome shotgun (WGS) entry which is preliminary data.</text>
</comment>
<feature type="transmembrane region" description="Helical" evidence="1">
    <location>
        <begin position="7"/>
        <end position="28"/>
    </location>
</feature>
<dbReference type="NCBIfam" id="TIGR00254">
    <property type="entry name" value="GGDEF"/>
    <property type="match status" value="1"/>
</dbReference>
<feature type="domain" description="GGDEF" evidence="5">
    <location>
        <begin position="203"/>
        <end position="336"/>
    </location>
</feature>
<evidence type="ECO:0000256" key="1">
    <source>
        <dbReference type="SAM" id="Phobius"/>
    </source>
</evidence>
<feature type="domain" description="PAS" evidence="2">
    <location>
        <begin position="44"/>
        <end position="114"/>
    </location>
</feature>
<evidence type="ECO:0000259" key="4">
    <source>
        <dbReference type="PROSITE" id="PS50883"/>
    </source>
</evidence>
<dbReference type="InterPro" id="IPR001610">
    <property type="entry name" value="PAC"/>
</dbReference>